<dbReference type="EMBL" id="CP030219">
    <property type="protein sequence ID" value="AXD71290.1"/>
    <property type="molecule type" value="Genomic_DNA"/>
</dbReference>
<gene>
    <name evidence="1" type="ORF">CHC34_10120</name>
    <name evidence="2" type="ORF">EBH50_10370</name>
</gene>
<reference evidence="2" key="2">
    <citation type="submission" date="2018-10" db="EMBL/GenBank/DDBJ databases">
        <authorList>
            <consortium name="PulseNet: The National Subtyping Network for Foodborne Disease Surveillance"/>
            <person name="Tarr C.L."/>
            <person name="Trees E."/>
            <person name="Katz L.S."/>
            <person name="Carleton-Romer H.A."/>
            <person name="Stroika S."/>
            <person name="Kucerova Z."/>
            <person name="Roache K.F."/>
            <person name="Sabol A.L."/>
            <person name="Besser J."/>
            <person name="Gerner-Smidt P."/>
        </authorList>
    </citation>
    <scope>NUCLEOTIDE SEQUENCE [LARGE SCALE GENOMIC DNA]</scope>
    <source>
        <strain evidence="2">PNUSAS056479</strain>
    </source>
</reference>
<dbReference type="AlphaFoldDB" id="A0A344S8V1"/>
<accession>A0A344S8V1</accession>
<dbReference type="EMBL" id="RUTY01000010">
    <property type="protein sequence ID" value="MLE30346.1"/>
    <property type="molecule type" value="Genomic_DNA"/>
</dbReference>
<organism evidence="2">
    <name type="scientific">Salmonella enterica</name>
    <name type="common">Salmonella choleraesuis</name>
    <dbReference type="NCBI Taxonomy" id="28901"/>
    <lineage>
        <taxon>Bacteria</taxon>
        <taxon>Pseudomonadati</taxon>
        <taxon>Pseudomonadota</taxon>
        <taxon>Gammaproteobacteria</taxon>
        <taxon>Enterobacterales</taxon>
        <taxon>Enterobacteriaceae</taxon>
        <taxon>Salmonella</taxon>
    </lineage>
</organism>
<dbReference type="RefSeq" id="WP_154807541.1">
    <property type="nucleotide sequence ID" value="NZ_CP030219.1"/>
</dbReference>
<dbReference type="Pfam" id="PF20126">
    <property type="entry name" value="TumE"/>
    <property type="match status" value="1"/>
</dbReference>
<protein>
    <submittedName>
        <fullName evidence="2">Uncharacterized protein</fullName>
    </submittedName>
</protein>
<dbReference type="Proteomes" id="UP000251994">
    <property type="component" value="Chromosome"/>
</dbReference>
<evidence type="ECO:0000313" key="1">
    <source>
        <dbReference type="EMBL" id="AXD71290.1"/>
    </source>
</evidence>
<name>A0A344S8V1_SALER</name>
<proteinExistence type="predicted"/>
<sequence>MERDTALDYLLSMHGETVYRDDDYWWKIEAWTVNPTPYIPHGIRYNLTLHDKYNTRVFGMDNAHGIKPPKKGNFTGRIAYDHIHRTPVDKGYPYTFVSVAQLLEDFFTRIDEVIAEREKRG</sequence>
<dbReference type="Proteomes" id="UP000885317">
    <property type="component" value="Unassembled WGS sequence"/>
</dbReference>
<evidence type="ECO:0000313" key="3">
    <source>
        <dbReference type="Proteomes" id="UP000251994"/>
    </source>
</evidence>
<evidence type="ECO:0000313" key="2">
    <source>
        <dbReference type="EMBL" id="MLE30346.1"/>
    </source>
</evidence>
<reference evidence="1 3" key="1">
    <citation type="submission" date="2018-06" db="EMBL/GenBank/DDBJ databases">
        <title>Completed Genome Sequences of 32 Strains from Various Serotypes of Salmonella enterica.</title>
        <authorList>
            <person name="Nash J.H.E."/>
            <person name="Robertson J."/>
            <person name="Bessonov K."/>
        </authorList>
    </citation>
    <scope>NUCLEOTIDE SEQUENCE [LARGE SCALE GENOMIC DNA]</scope>
    <source>
        <strain evidence="1 3">SA20021456</strain>
    </source>
</reference>
<dbReference type="InterPro" id="IPR045397">
    <property type="entry name" value="TumE-like"/>
</dbReference>